<dbReference type="Proteomes" id="UP000281406">
    <property type="component" value="Unassembled WGS sequence"/>
</dbReference>
<dbReference type="AlphaFoldDB" id="A0A3N0Y2Y4"/>
<dbReference type="Gene3D" id="3.10.100.10">
    <property type="entry name" value="Mannose-Binding Protein A, subunit A"/>
    <property type="match status" value="1"/>
</dbReference>
<keyword evidence="1" id="KW-1015">Disulfide bond</keyword>
<keyword evidence="3" id="KW-0430">Lectin</keyword>
<dbReference type="InterPro" id="IPR001304">
    <property type="entry name" value="C-type_lectin-like"/>
</dbReference>
<reference evidence="3 4" key="1">
    <citation type="submission" date="2018-10" db="EMBL/GenBank/DDBJ databases">
        <title>Genome assembly for a Yunnan-Guizhou Plateau 3E fish, Anabarilius grahami (Regan), and its evolutionary and genetic applications.</title>
        <authorList>
            <person name="Jiang W."/>
        </authorList>
    </citation>
    <scope>NUCLEOTIDE SEQUENCE [LARGE SCALE GENOMIC DNA]</scope>
    <source>
        <strain evidence="3">AG-KIZ</strain>
        <tissue evidence="3">Muscle</tissue>
    </source>
</reference>
<organism evidence="3 4">
    <name type="scientific">Anabarilius grahami</name>
    <name type="common">Kanglang fish</name>
    <name type="synonym">Barilius grahami</name>
    <dbReference type="NCBI Taxonomy" id="495550"/>
    <lineage>
        <taxon>Eukaryota</taxon>
        <taxon>Metazoa</taxon>
        <taxon>Chordata</taxon>
        <taxon>Craniata</taxon>
        <taxon>Vertebrata</taxon>
        <taxon>Euteleostomi</taxon>
        <taxon>Actinopterygii</taxon>
        <taxon>Neopterygii</taxon>
        <taxon>Teleostei</taxon>
        <taxon>Ostariophysi</taxon>
        <taxon>Cypriniformes</taxon>
        <taxon>Xenocyprididae</taxon>
        <taxon>Xenocypridinae</taxon>
        <taxon>Xenocypridinae incertae sedis</taxon>
        <taxon>Anabarilius</taxon>
    </lineage>
</organism>
<dbReference type="OrthoDB" id="7357196at2759"/>
<evidence type="ECO:0000313" key="3">
    <source>
        <dbReference type="EMBL" id="ROL29810.1"/>
    </source>
</evidence>
<proteinExistence type="predicted"/>
<dbReference type="SMART" id="SM00034">
    <property type="entry name" value="CLECT"/>
    <property type="match status" value="1"/>
</dbReference>
<comment type="caution">
    <text evidence="3">The sequence shown here is derived from an EMBL/GenBank/DDBJ whole genome shotgun (WGS) entry which is preliminary data.</text>
</comment>
<name>A0A3N0Y2Y4_ANAGA</name>
<sequence>MRVTFSWLHEFVYVPVSVNWMDAQKYCRQHYTDLITIVDQADHDELLKTAGMGNVWLGLYRTRGDGVFVWSDQRSSSFRKWKSGQPNAQLCVNVYDGYWYDRNCEDYAPFACYIERKRQLVRVEVKSSQNVNDPAVMKEILEKMEQILKNKDLAQYAKLSWRTQSNGNVFQKKDKKSDATKQTCVSKLRK</sequence>
<feature type="domain" description="C-type lectin" evidence="2">
    <location>
        <begin position="19"/>
        <end position="113"/>
    </location>
</feature>
<dbReference type="InterPro" id="IPR016187">
    <property type="entry name" value="CTDL_fold"/>
</dbReference>
<dbReference type="GO" id="GO:0030246">
    <property type="term" value="F:carbohydrate binding"/>
    <property type="evidence" value="ECO:0007669"/>
    <property type="project" value="UniProtKB-KW"/>
</dbReference>
<dbReference type="SUPFAM" id="SSF56436">
    <property type="entry name" value="C-type lectin-like"/>
    <property type="match status" value="1"/>
</dbReference>
<dbReference type="PANTHER" id="PTHR45784:SF3">
    <property type="entry name" value="C-TYPE LECTIN DOMAIN FAMILY 4 MEMBER K-LIKE-RELATED"/>
    <property type="match status" value="1"/>
</dbReference>
<accession>A0A3N0Y2Y4</accession>
<keyword evidence="4" id="KW-1185">Reference proteome</keyword>
<dbReference type="PANTHER" id="PTHR45784">
    <property type="entry name" value="C-TYPE LECTIN DOMAIN FAMILY 20 MEMBER A-RELATED"/>
    <property type="match status" value="1"/>
</dbReference>
<evidence type="ECO:0000256" key="1">
    <source>
        <dbReference type="ARBA" id="ARBA00023157"/>
    </source>
</evidence>
<dbReference type="InterPro" id="IPR018378">
    <property type="entry name" value="C-type_lectin_CS"/>
</dbReference>
<dbReference type="Pfam" id="PF00059">
    <property type="entry name" value="Lectin_C"/>
    <property type="match status" value="1"/>
</dbReference>
<evidence type="ECO:0000313" key="4">
    <source>
        <dbReference type="Proteomes" id="UP000281406"/>
    </source>
</evidence>
<dbReference type="EMBL" id="RJVU01053588">
    <property type="protein sequence ID" value="ROL29810.1"/>
    <property type="molecule type" value="Genomic_DNA"/>
</dbReference>
<protein>
    <submittedName>
        <fullName evidence="3">C-type lectin BML-1</fullName>
    </submittedName>
</protein>
<dbReference type="PROSITE" id="PS00615">
    <property type="entry name" value="C_TYPE_LECTIN_1"/>
    <property type="match status" value="1"/>
</dbReference>
<gene>
    <name evidence="3" type="ORF">DPX16_0867</name>
</gene>
<evidence type="ECO:0000259" key="2">
    <source>
        <dbReference type="PROSITE" id="PS50041"/>
    </source>
</evidence>
<dbReference type="PROSITE" id="PS50041">
    <property type="entry name" value="C_TYPE_LECTIN_2"/>
    <property type="match status" value="1"/>
</dbReference>
<dbReference type="InterPro" id="IPR016186">
    <property type="entry name" value="C-type_lectin-like/link_sf"/>
</dbReference>